<dbReference type="EMBL" id="FXYF01000010">
    <property type="protein sequence ID" value="SMX46937.1"/>
    <property type="molecule type" value="Genomic_DNA"/>
</dbReference>
<organism evidence="1 2">
    <name type="scientific">Maliponia aquimaris</name>
    <dbReference type="NCBI Taxonomy" id="1673631"/>
    <lineage>
        <taxon>Bacteria</taxon>
        <taxon>Pseudomonadati</taxon>
        <taxon>Pseudomonadota</taxon>
        <taxon>Alphaproteobacteria</taxon>
        <taxon>Rhodobacterales</taxon>
        <taxon>Paracoccaceae</taxon>
        <taxon>Maliponia</taxon>
    </lineage>
</organism>
<gene>
    <name evidence="1" type="ORF">MAA8898_03563</name>
</gene>
<reference evidence="1 2" key="1">
    <citation type="submission" date="2017-05" db="EMBL/GenBank/DDBJ databases">
        <authorList>
            <person name="Song R."/>
            <person name="Chenine A.L."/>
            <person name="Ruprecht R.M."/>
        </authorList>
    </citation>
    <scope>NUCLEOTIDE SEQUENCE [LARGE SCALE GENOMIC DNA]</scope>
    <source>
        <strain evidence="1 2">CECT 8898</strain>
    </source>
</reference>
<name>A0A238KW54_9RHOB</name>
<evidence type="ECO:0000313" key="2">
    <source>
        <dbReference type="Proteomes" id="UP000207598"/>
    </source>
</evidence>
<dbReference type="Proteomes" id="UP000207598">
    <property type="component" value="Unassembled WGS sequence"/>
</dbReference>
<keyword evidence="2" id="KW-1185">Reference proteome</keyword>
<dbReference type="RefSeq" id="WP_094022337.1">
    <property type="nucleotide sequence ID" value="NZ_FXYF01000010.1"/>
</dbReference>
<evidence type="ECO:0000313" key="1">
    <source>
        <dbReference type="EMBL" id="SMX46937.1"/>
    </source>
</evidence>
<sequence length="128" mass="14686">MADKMTVIYNDSCPVCSREVAGYRRMFERCGLEVAYAGLSDDTYCRFGLTADQAARRFHVMKGGTLLSGMPAFAALWAEIPRLRWLSRLVRLWGVRWVARQVYDRLLAPALYAMHKRRQRRAAQPGNT</sequence>
<proteinExistence type="predicted"/>
<dbReference type="OrthoDB" id="9801773at2"/>
<dbReference type="AlphaFoldDB" id="A0A238KW54"/>
<dbReference type="InterPro" id="IPR007263">
    <property type="entry name" value="DCC1-like"/>
</dbReference>
<accession>A0A238KW54</accession>
<evidence type="ECO:0008006" key="3">
    <source>
        <dbReference type="Google" id="ProtNLM"/>
    </source>
</evidence>
<dbReference type="GO" id="GO:0015035">
    <property type="term" value="F:protein-disulfide reductase activity"/>
    <property type="evidence" value="ECO:0007669"/>
    <property type="project" value="InterPro"/>
</dbReference>
<protein>
    <recommendedName>
        <fullName evidence="3">Thiol-disulfide oxidoreductase</fullName>
    </recommendedName>
</protein>
<dbReference type="Pfam" id="PF04134">
    <property type="entry name" value="DCC1-like"/>
    <property type="match status" value="1"/>
</dbReference>